<keyword evidence="4" id="KW-0804">Transcription</keyword>
<sequence length="611" mass="62123">MRDTGGFSGFAADQRPALLVTAHLLTGADRPAADLVRRGLLRAWPAWRRLPPDAGAGEQRALALRGLARAHLAPTRRWLRGDGVLTEDGGGRAPGAWWTSPADAEAARRLGAALDTLEPAERAAVVLRAHEGLPVPAVAALLGRPAAEVRTLVGAALARLAPEVAAADLPSRLDGLAAQSDARTLDDVPDGATLVRQQRGRRLRLSAGVTAVLALLVLLPSVAGRTASAPAPAPAAAPVDGGSTPAGATWQRPTAGSLADDPRFLDGVQRLAWPMAPPSSGSRQVAFAGDVLGSRWALVLGRTSGVLRGQWYVGPAGTDPAGLRAEGTIEVSEGGTAAHLSRSAGGPVLLVLTEREAEVEYSPGVEVRADGTADPRWTPVPDAGGIAAVRLDDASAPVRYRVLAAGAVQETGRPATGSERPVPEPSTPPPALRPGPGDVGPLPWTLALDTLTSATGLTAADLDPVVLWLGRITGPAGSTAEATVLAAVVPSGAVVTTTAYALPRATTPGGTGGSCGSQAHPAGTDPTSLTVVARCQVSDGRGRQVPSVLVTAPPGVTAVRMGFNPEAPVLDQPLQDGFANLGGVSVTFTHFTRDGEPGDISHTGPGDLFPS</sequence>
<proteinExistence type="inferred from homology"/>
<keyword evidence="3" id="KW-0731">Sigma factor</keyword>
<dbReference type="Gene3D" id="1.10.10.10">
    <property type="entry name" value="Winged helix-like DNA-binding domain superfamily/Winged helix DNA-binding domain"/>
    <property type="match status" value="1"/>
</dbReference>
<organism evidence="7 8">
    <name type="scientific">Goekera deserti</name>
    <dbReference type="NCBI Taxonomy" id="2497753"/>
    <lineage>
        <taxon>Bacteria</taxon>
        <taxon>Bacillati</taxon>
        <taxon>Actinomycetota</taxon>
        <taxon>Actinomycetes</taxon>
        <taxon>Geodermatophilales</taxon>
        <taxon>Geodermatophilaceae</taxon>
        <taxon>Goekera</taxon>
    </lineage>
</organism>
<dbReference type="EMBL" id="JAAGWK010000010">
    <property type="protein sequence ID" value="NEL54010.1"/>
    <property type="molecule type" value="Genomic_DNA"/>
</dbReference>
<evidence type="ECO:0000313" key="7">
    <source>
        <dbReference type="EMBL" id="NEL54010.1"/>
    </source>
</evidence>
<dbReference type="Pfam" id="PF08281">
    <property type="entry name" value="Sigma70_r4_2"/>
    <property type="match status" value="1"/>
</dbReference>
<evidence type="ECO:0000256" key="5">
    <source>
        <dbReference type="SAM" id="MobiDB-lite"/>
    </source>
</evidence>
<dbReference type="AlphaFoldDB" id="A0A7K3WE92"/>
<evidence type="ECO:0000256" key="2">
    <source>
        <dbReference type="ARBA" id="ARBA00023015"/>
    </source>
</evidence>
<evidence type="ECO:0000256" key="1">
    <source>
        <dbReference type="ARBA" id="ARBA00010641"/>
    </source>
</evidence>
<dbReference type="SUPFAM" id="SSF88659">
    <property type="entry name" value="Sigma3 and sigma4 domains of RNA polymerase sigma factors"/>
    <property type="match status" value="1"/>
</dbReference>
<comment type="similarity">
    <text evidence="1">Belongs to the sigma-70 factor family. ECF subfamily.</text>
</comment>
<dbReference type="InterPro" id="IPR013249">
    <property type="entry name" value="RNA_pol_sigma70_r4_t2"/>
</dbReference>
<dbReference type="InterPro" id="IPR013324">
    <property type="entry name" value="RNA_pol_sigma_r3/r4-like"/>
</dbReference>
<dbReference type="RefSeq" id="WP_162392743.1">
    <property type="nucleotide sequence ID" value="NZ_JAABOZ010000002.1"/>
</dbReference>
<keyword evidence="2" id="KW-0805">Transcription regulation</keyword>
<accession>A0A7K3WE92</accession>
<feature type="compositionally biased region" description="Pro residues" evidence="5">
    <location>
        <begin position="423"/>
        <end position="433"/>
    </location>
</feature>
<feature type="domain" description="RNA polymerase sigma factor 70 region 4 type 2" evidence="6">
    <location>
        <begin position="108"/>
        <end position="160"/>
    </location>
</feature>
<protein>
    <recommendedName>
        <fullName evidence="6">RNA polymerase sigma factor 70 region 4 type 2 domain-containing protein</fullName>
    </recommendedName>
</protein>
<name>A0A7K3WE92_9ACTN</name>
<evidence type="ECO:0000313" key="8">
    <source>
        <dbReference type="Proteomes" id="UP000470470"/>
    </source>
</evidence>
<feature type="region of interest" description="Disordered" evidence="5">
    <location>
        <begin position="592"/>
        <end position="611"/>
    </location>
</feature>
<dbReference type="GO" id="GO:0016987">
    <property type="term" value="F:sigma factor activity"/>
    <property type="evidence" value="ECO:0007669"/>
    <property type="project" value="UniProtKB-KW"/>
</dbReference>
<reference evidence="7 8" key="1">
    <citation type="submission" date="2020-02" db="EMBL/GenBank/DDBJ databases">
        <title>The whole genome sequence of CPCC 205119.</title>
        <authorList>
            <person name="Jiang Z."/>
        </authorList>
    </citation>
    <scope>NUCLEOTIDE SEQUENCE [LARGE SCALE GENOMIC DNA]</scope>
    <source>
        <strain evidence="7 8">CPCC 205119</strain>
    </source>
</reference>
<evidence type="ECO:0000256" key="4">
    <source>
        <dbReference type="ARBA" id="ARBA00023163"/>
    </source>
</evidence>
<feature type="region of interest" description="Disordered" evidence="5">
    <location>
        <begin position="409"/>
        <end position="440"/>
    </location>
</feature>
<keyword evidence="8" id="KW-1185">Reference proteome</keyword>
<evidence type="ECO:0000259" key="6">
    <source>
        <dbReference type="Pfam" id="PF08281"/>
    </source>
</evidence>
<dbReference type="GO" id="GO:0003677">
    <property type="term" value="F:DNA binding"/>
    <property type="evidence" value="ECO:0007669"/>
    <property type="project" value="InterPro"/>
</dbReference>
<dbReference type="InterPro" id="IPR036388">
    <property type="entry name" value="WH-like_DNA-bd_sf"/>
</dbReference>
<feature type="compositionally biased region" description="Low complexity" evidence="5">
    <location>
        <begin position="229"/>
        <end position="238"/>
    </location>
</feature>
<comment type="caution">
    <text evidence="7">The sequence shown here is derived from an EMBL/GenBank/DDBJ whole genome shotgun (WGS) entry which is preliminary data.</text>
</comment>
<evidence type="ECO:0000256" key="3">
    <source>
        <dbReference type="ARBA" id="ARBA00023082"/>
    </source>
</evidence>
<dbReference type="GO" id="GO:0006352">
    <property type="term" value="P:DNA-templated transcription initiation"/>
    <property type="evidence" value="ECO:0007669"/>
    <property type="project" value="InterPro"/>
</dbReference>
<gene>
    <name evidence="7" type="ORF">G1H19_08365</name>
</gene>
<dbReference type="Proteomes" id="UP000470470">
    <property type="component" value="Unassembled WGS sequence"/>
</dbReference>
<feature type="region of interest" description="Disordered" evidence="5">
    <location>
        <begin position="229"/>
        <end position="259"/>
    </location>
</feature>